<dbReference type="SMART" id="SM00852">
    <property type="entry name" value="MoCF_biosynth"/>
    <property type="match status" value="1"/>
</dbReference>
<reference evidence="8 9" key="1">
    <citation type="submission" date="2024-04" db="EMBL/GenBank/DDBJ databases">
        <title>Novel genus in family Flammeovirgaceae.</title>
        <authorList>
            <person name="Nguyen T.H."/>
            <person name="Vuong T.Q."/>
            <person name="Le H."/>
            <person name="Kim S.-G."/>
        </authorList>
    </citation>
    <scope>NUCLEOTIDE SEQUENCE [LARGE SCALE GENOMIC DNA]</scope>
    <source>
        <strain evidence="8 9">JCM 23209</strain>
    </source>
</reference>
<dbReference type="Gene3D" id="2.170.190.11">
    <property type="entry name" value="Molybdopterin biosynthesis moea protein, domain 3"/>
    <property type="match status" value="1"/>
</dbReference>
<keyword evidence="6" id="KW-0460">Magnesium</keyword>
<dbReference type="GO" id="GO:0061599">
    <property type="term" value="F:molybdopterin molybdotransferase activity"/>
    <property type="evidence" value="ECO:0007669"/>
    <property type="project" value="UniProtKB-UniRule"/>
</dbReference>
<dbReference type="NCBIfam" id="TIGR00177">
    <property type="entry name" value="molyb_syn"/>
    <property type="match status" value="1"/>
</dbReference>
<dbReference type="Proteomes" id="UP001403385">
    <property type="component" value="Unassembled WGS sequence"/>
</dbReference>
<dbReference type="InterPro" id="IPR036425">
    <property type="entry name" value="MoaB/Mog-like_dom_sf"/>
</dbReference>
<dbReference type="Gene3D" id="3.40.980.10">
    <property type="entry name" value="MoaB/Mog-like domain"/>
    <property type="match status" value="1"/>
</dbReference>
<keyword evidence="9" id="KW-1185">Reference proteome</keyword>
<dbReference type="InterPro" id="IPR005110">
    <property type="entry name" value="MoeA_linker/N"/>
</dbReference>
<dbReference type="Pfam" id="PF03454">
    <property type="entry name" value="MoeA_C"/>
    <property type="match status" value="1"/>
</dbReference>
<dbReference type="SUPFAM" id="SSF63867">
    <property type="entry name" value="MoeA C-terminal domain-like"/>
    <property type="match status" value="1"/>
</dbReference>
<evidence type="ECO:0000313" key="8">
    <source>
        <dbReference type="EMBL" id="MEN7547045.1"/>
    </source>
</evidence>
<keyword evidence="4 6" id="KW-0501">Molybdenum cofactor biosynthesis</keyword>
<gene>
    <name evidence="8" type="ORF">AAG747_03955</name>
</gene>
<evidence type="ECO:0000256" key="1">
    <source>
        <dbReference type="ARBA" id="ARBA00002901"/>
    </source>
</evidence>
<dbReference type="GO" id="GO:0046872">
    <property type="term" value="F:metal ion binding"/>
    <property type="evidence" value="ECO:0007669"/>
    <property type="project" value="UniProtKB-UniRule"/>
</dbReference>
<dbReference type="InterPro" id="IPR036135">
    <property type="entry name" value="MoeA_linker/N_sf"/>
</dbReference>
<dbReference type="PANTHER" id="PTHR10192">
    <property type="entry name" value="MOLYBDOPTERIN BIOSYNTHESIS PROTEIN"/>
    <property type="match status" value="1"/>
</dbReference>
<dbReference type="GO" id="GO:0006777">
    <property type="term" value="P:Mo-molybdopterin cofactor biosynthetic process"/>
    <property type="evidence" value="ECO:0007669"/>
    <property type="project" value="UniProtKB-UniRule"/>
</dbReference>
<name>A0AAW9RVG1_9BACT</name>
<dbReference type="PROSITE" id="PS01079">
    <property type="entry name" value="MOCF_BIOSYNTHESIS_2"/>
    <property type="match status" value="1"/>
</dbReference>
<evidence type="ECO:0000256" key="6">
    <source>
        <dbReference type="RuleBase" id="RU365090"/>
    </source>
</evidence>
<dbReference type="CDD" id="cd00887">
    <property type="entry name" value="MoeA"/>
    <property type="match status" value="1"/>
</dbReference>
<proteinExistence type="inferred from homology"/>
<dbReference type="EC" id="2.10.1.1" evidence="6"/>
<evidence type="ECO:0000313" key="9">
    <source>
        <dbReference type="Proteomes" id="UP001403385"/>
    </source>
</evidence>
<dbReference type="AlphaFoldDB" id="A0AAW9RVG1"/>
<dbReference type="InterPro" id="IPR038987">
    <property type="entry name" value="MoeA-like"/>
</dbReference>
<dbReference type="SUPFAM" id="SSF53218">
    <property type="entry name" value="Molybdenum cofactor biosynthesis proteins"/>
    <property type="match status" value="1"/>
</dbReference>
<evidence type="ECO:0000256" key="4">
    <source>
        <dbReference type="ARBA" id="ARBA00023150"/>
    </source>
</evidence>
<dbReference type="InterPro" id="IPR001453">
    <property type="entry name" value="MoaB/Mog_dom"/>
</dbReference>
<keyword evidence="6" id="KW-0500">Molybdenum</keyword>
<dbReference type="Pfam" id="PF00994">
    <property type="entry name" value="MoCF_biosynth"/>
    <property type="match status" value="1"/>
</dbReference>
<comment type="catalytic activity">
    <reaction evidence="5">
        <text>adenylyl-molybdopterin + molybdate = Mo-molybdopterin + AMP + H(+)</text>
        <dbReference type="Rhea" id="RHEA:35047"/>
        <dbReference type="ChEBI" id="CHEBI:15378"/>
        <dbReference type="ChEBI" id="CHEBI:36264"/>
        <dbReference type="ChEBI" id="CHEBI:62727"/>
        <dbReference type="ChEBI" id="CHEBI:71302"/>
        <dbReference type="ChEBI" id="CHEBI:456215"/>
        <dbReference type="EC" id="2.10.1.1"/>
    </reaction>
</comment>
<comment type="function">
    <text evidence="1 6">Catalyzes the insertion of molybdate into adenylated molybdopterin with the concomitant release of AMP.</text>
</comment>
<dbReference type="InterPro" id="IPR036688">
    <property type="entry name" value="MoeA_C_domain_IV_sf"/>
</dbReference>
<accession>A0AAW9RVG1</accession>
<dbReference type="InterPro" id="IPR005111">
    <property type="entry name" value="MoeA_C_domain_IV"/>
</dbReference>
<comment type="cofactor">
    <cofactor evidence="6">
        <name>Mg(2+)</name>
        <dbReference type="ChEBI" id="CHEBI:18420"/>
    </cofactor>
</comment>
<evidence type="ECO:0000256" key="2">
    <source>
        <dbReference type="ARBA" id="ARBA00005046"/>
    </source>
</evidence>
<evidence type="ECO:0000256" key="5">
    <source>
        <dbReference type="ARBA" id="ARBA00047317"/>
    </source>
</evidence>
<dbReference type="GO" id="GO:0005829">
    <property type="term" value="C:cytosol"/>
    <property type="evidence" value="ECO:0007669"/>
    <property type="project" value="TreeGrafter"/>
</dbReference>
<evidence type="ECO:0000259" key="7">
    <source>
        <dbReference type="SMART" id="SM00852"/>
    </source>
</evidence>
<organism evidence="8 9">
    <name type="scientific">Rapidithrix thailandica</name>
    <dbReference type="NCBI Taxonomy" id="413964"/>
    <lineage>
        <taxon>Bacteria</taxon>
        <taxon>Pseudomonadati</taxon>
        <taxon>Bacteroidota</taxon>
        <taxon>Cytophagia</taxon>
        <taxon>Cytophagales</taxon>
        <taxon>Flammeovirgaceae</taxon>
        <taxon>Rapidithrix</taxon>
    </lineage>
</organism>
<dbReference type="Gene3D" id="3.90.105.10">
    <property type="entry name" value="Molybdopterin biosynthesis moea protein, domain 2"/>
    <property type="match status" value="1"/>
</dbReference>
<feature type="domain" description="MoaB/Mog" evidence="7">
    <location>
        <begin position="180"/>
        <end position="319"/>
    </location>
</feature>
<evidence type="ECO:0000256" key="3">
    <source>
        <dbReference type="ARBA" id="ARBA00010763"/>
    </source>
</evidence>
<protein>
    <recommendedName>
        <fullName evidence="6">Molybdopterin molybdenumtransferase</fullName>
        <ecNumber evidence="6">2.10.1.1</ecNumber>
    </recommendedName>
</protein>
<comment type="caution">
    <text evidence="8">The sequence shown here is derived from an EMBL/GenBank/DDBJ whole genome shotgun (WGS) entry which is preliminary data.</text>
</comment>
<comment type="pathway">
    <text evidence="2 6">Cofactor biosynthesis; molybdopterin biosynthesis.</text>
</comment>
<keyword evidence="6" id="KW-0479">Metal-binding</keyword>
<dbReference type="Gene3D" id="2.40.340.10">
    <property type="entry name" value="MoeA, C-terminal, domain IV"/>
    <property type="match status" value="1"/>
</dbReference>
<dbReference type="RefSeq" id="WP_346819832.1">
    <property type="nucleotide sequence ID" value="NZ_JBDKWZ010000002.1"/>
</dbReference>
<sequence length="410" mass="45714">MISVQEAIQQIQQQTIQLPIIEVDLEDAIGYILQEEIRADRDFPPFNRVTMDGIAIKFSDFEKGVRTFAIQGIQLAGEPQKSLEGQQTCLEIMTGAVLSEGADTVIRYEDVTISEKEGQRFASISSENYSRGQNIHKRATDRKSEDLLVSPGIRISPAEVAVAASVGKKRLQVNALPKIAIISTGDELVEVDQIPLPHQIRKSNVYAVQAGLKEQFGIQARLYHLNDDKEVLHSRLQEILSAFDVLILSGGVSKGKADYVPEILDRLGVKKAFHRVKQRPGKPFWFGATPDQKVVFALPGNPVSTFLNAYKYVFPWISTALGQQASPQIFAQLAAEFTFKPSMTYFLQVQLKYNPQGILQAHPIEGKGSGDFANLLDCDAFVELPENQEHFRKGEVFSVIPYRFGFSSMR</sequence>
<keyword evidence="6" id="KW-0808">Transferase</keyword>
<comment type="similarity">
    <text evidence="3 6">Belongs to the MoeA family.</text>
</comment>
<dbReference type="InterPro" id="IPR008284">
    <property type="entry name" value="MoCF_biosynth_CS"/>
</dbReference>
<dbReference type="Pfam" id="PF03453">
    <property type="entry name" value="MoeA_N"/>
    <property type="match status" value="1"/>
</dbReference>
<dbReference type="PANTHER" id="PTHR10192:SF5">
    <property type="entry name" value="GEPHYRIN"/>
    <property type="match status" value="1"/>
</dbReference>
<dbReference type="EMBL" id="JBDKWZ010000002">
    <property type="protein sequence ID" value="MEN7547045.1"/>
    <property type="molecule type" value="Genomic_DNA"/>
</dbReference>
<dbReference type="SUPFAM" id="SSF63882">
    <property type="entry name" value="MoeA N-terminal region -like"/>
    <property type="match status" value="1"/>
</dbReference>